<gene>
    <name evidence="2" type="ORF">AaeL_AAEL006444</name>
</gene>
<accession>Q176C6</accession>
<sequence length="51" mass="6186">FITWEAILKIYHKSDNTRPLLILQQISFDWVFSFVFLIFYSQSIAKFYIPP</sequence>
<dbReference type="HOGENOM" id="CLU_3112266_0_0_1"/>
<dbReference type="EMBL" id="CH477390">
    <property type="protein sequence ID" value="EAT41975.1"/>
    <property type="molecule type" value="Genomic_DNA"/>
</dbReference>
<keyword evidence="1" id="KW-0472">Membrane</keyword>
<dbReference type="PaxDb" id="7159-AAEL006444-PA"/>
<keyword evidence="1" id="KW-0812">Transmembrane</keyword>
<proteinExistence type="predicted"/>
<protein>
    <submittedName>
        <fullName evidence="2">AAEL006444-PA</fullName>
    </submittedName>
</protein>
<organism evidence="2 3">
    <name type="scientific">Aedes aegypti</name>
    <name type="common">Yellowfever mosquito</name>
    <name type="synonym">Culex aegypti</name>
    <dbReference type="NCBI Taxonomy" id="7159"/>
    <lineage>
        <taxon>Eukaryota</taxon>
        <taxon>Metazoa</taxon>
        <taxon>Ecdysozoa</taxon>
        <taxon>Arthropoda</taxon>
        <taxon>Hexapoda</taxon>
        <taxon>Insecta</taxon>
        <taxon>Pterygota</taxon>
        <taxon>Neoptera</taxon>
        <taxon>Endopterygota</taxon>
        <taxon>Diptera</taxon>
        <taxon>Nematocera</taxon>
        <taxon>Culicoidea</taxon>
        <taxon>Culicidae</taxon>
        <taxon>Culicinae</taxon>
        <taxon>Aedini</taxon>
        <taxon>Aedes</taxon>
        <taxon>Stegomyia</taxon>
    </lineage>
</organism>
<reference evidence="2" key="1">
    <citation type="submission" date="2005-10" db="EMBL/GenBank/DDBJ databases">
        <authorList>
            <person name="Loftus B.J."/>
            <person name="Nene V.M."/>
            <person name="Hannick L.I."/>
            <person name="Bidwell S."/>
            <person name="Haas B."/>
            <person name="Amedeo P."/>
            <person name="Orvis J."/>
            <person name="Wortman J.R."/>
            <person name="White O.R."/>
            <person name="Salzberg S."/>
            <person name="Shumway M."/>
            <person name="Koo H."/>
            <person name="Zhao Y."/>
            <person name="Holmes M."/>
            <person name="Miller J."/>
            <person name="Schatz M."/>
            <person name="Pop M."/>
            <person name="Pai G."/>
            <person name="Utterback T."/>
            <person name="Rogers Y.-H."/>
            <person name="Kravitz S."/>
            <person name="Fraser C.M."/>
        </authorList>
    </citation>
    <scope>NUCLEOTIDE SEQUENCE</scope>
    <source>
        <strain evidence="2">Liverpool</strain>
    </source>
</reference>
<dbReference type="AlphaFoldDB" id="Q176C6"/>
<name>Q176C6_AEDAE</name>
<evidence type="ECO:0000313" key="2">
    <source>
        <dbReference type="EMBL" id="EAT41975.1"/>
    </source>
</evidence>
<reference evidence="2" key="3">
    <citation type="submission" date="2012-09" db="EMBL/GenBank/DDBJ databases">
        <authorList>
            <consortium name="VectorBase"/>
        </authorList>
    </citation>
    <scope>NUCLEOTIDE SEQUENCE</scope>
    <source>
        <strain evidence="2">Liverpool</strain>
    </source>
</reference>
<evidence type="ECO:0000256" key="1">
    <source>
        <dbReference type="SAM" id="Phobius"/>
    </source>
</evidence>
<dbReference type="Proteomes" id="UP000682892">
    <property type="component" value="Unassembled WGS sequence"/>
</dbReference>
<evidence type="ECO:0000313" key="3">
    <source>
        <dbReference type="Proteomes" id="UP000682892"/>
    </source>
</evidence>
<keyword evidence="1" id="KW-1133">Transmembrane helix</keyword>
<reference evidence="2" key="2">
    <citation type="journal article" date="2007" name="Science">
        <title>Genome sequence of Aedes aegypti, a major arbovirus vector.</title>
        <authorList>
            <person name="Nene V."/>
            <person name="Wortman J.R."/>
            <person name="Lawson D."/>
            <person name="Haas B."/>
            <person name="Kodira C."/>
            <person name="Tu Z.J."/>
            <person name="Loftus B."/>
            <person name="Xi Z."/>
            <person name="Megy K."/>
            <person name="Grabherr M."/>
            <person name="Ren Q."/>
            <person name="Zdobnov E.M."/>
            <person name="Lobo N.F."/>
            <person name="Campbell K.S."/>
            <person name="Brown S.E."/>
            <person name="Bonaldo M.F."/>
            <person name="Zhu J."/>
            <person name="Sinkins S.P."/>
            <person name="Hogenkamp D.G."/>
            <person name="Amedeo P."/>
            <person name="Arensburger P."/>
            <person name="Atkinson P.W."/>
            <person name="Bidwell S."/>
            <person name="Biedler J."/>
            <person name="Birney E."/>
            <person name="Bruggner R.V."/>
            <person name="Costas J."/>
            <person name="Coy M.R."/>
            <person name="Crabtree J."/>
            <person name="Crawford M."/>
            <person name="Debruyn B."/>
            <person name="Decaprio D."/>
            <person name="Eiglmeier K."/>
            <person name="Eisenstadt E."/>
            <person name="El-Dorry H."/>
            <person name="Gelbart W.M."/>
            <person name="Gomes S.L."/>
            <person name="Hammond M."/>
            <person name="Hannick L.I."/>
            <person name="Hogan J.R."/>
            <person name="Holmes M.H."/>
            <person name="Jaffe D."/>
            <person name="Johnston J.S."/>
            <person name="Kennedy R.C."/>
            <person name="Koo H."/>
            <person name="Kravitz S."/>
            <person name="Kriventseva E.V."/>
            <person name="Kulp D."/>
            <person name="Labutti K."/>
            <person name="Lee E."/>
            <person name="Li S."/>
            <person name="Lovin D.D."/>
            <person name="Mao C."/>
            <person name="Mauceli E."/>
            <person name="Menck C.F."/>
            <person name="Miller J.R."/>
            <person name="Montgomery P."/>
            <person name="Mori A."/>
            <person name="Nascimento A.L."/>
            <person name="Naveira H.F."/>
            <person name="Nusbaum C."/>
            <person name="O'leary S."/>
            <person name="Orvis J."/>
            <person name="Pertea M."/>
            <person name="Quesneville H."/>
            <person name="Reidenbach K.R."/>
            <person name="Rogers Y.H."/>
            <person name="Roth C.W."/>
            <person name="Schneider J.R."/>
            <person name="Schatz M."/>
            <person name="Shumway M."/>
            <person name="Stanke M."/>
            <person name="Stinson E.O."/>
            <person name="Tubio J.M."/>
            <person name="Vanzee J.P."/>
            <person name="Verjovski-Almeida S."/>
            <person name="Werner D."/>
            <person name="White O."/>
            <person name="Wyder S."/>
            <person name="Zeng Q."/>
            <person name="Zhao Q."/>
            <person name="Zhao Y."/>
            <person name="Hill C.A."/>
            <person name="Raikhel A.S."/>
            <person name="Soares M.B."/>
            <person name="Knudson D.L."/>
            <person name="Lee N.H."/>
            <person name="Galagan J."/>
            <person name="Salzberg S.L."/>
            <person name="Paulsen I.T."/>
            <person name="Dimopoulos G."/>
            <person name="Collins F.H."/>
            <person name="Birren B."/>
            <person name="Fraser-Liggett C.M."/>
            <person name="Severson D.W."/>
        </authorList>
    </citation>
    <scope>NUCLEOTIDE SEQUENCE [LARGE SCALE GENOMIC DNA]</scope>
    <source>
        <strain evidence="2">Liverpool</strain>
    </source>
</reference>
<feature type="transmembrane region" description="Helical" evidence="1">
    <location>
        <begin position="20"/>
        <end position="40"/>
    </location>
</feature>
<feature type="non-terminal residue" evidence="2">
    <location>
        <position position="1"/>
    </location>
</feature>